<accession>A0A3M0G3X0</accession>
<sequence length="207" mass="21832">MSQLDHIVIASPDLEALVAEFHTLTGVQPVAGGRHGGQGTANHLVGLGEGRYIELIGPDPSQDEPGQPRPLRVDEVTATTVVGWAVRPDDLDAQVASAREAGYDPGEPNPMDRATPDGHILTWRLTPPRGGLEGTIPFLIDWQDSTHPSVGLPDVTLLSLTLTHPAPDDVRAALGAVDALESVSEIRKGAVSLSVELETPHGLVRIG</sequence>
<gene>
    <name evidence="2" type="ORF">EAX62_07865</name>
</gene>
<dbReference type="PANTHER" id="PTHR40265:SF1">
    <property type="entry name" value="GLYOXALASE-LIKE DOMAIN-CONTAINING PROTEIN"/>
    <property type="match status" value="1"/>
</dbReference>
<evidence type="ECO:0000313" key="3">
    <source>
        <dbReference type="Proteomes" id="UP000275256"/>
    </source>
</evidence>
<dbReference type="InterPro" id="IPR037523">
    <property type="entry name" value="VOC_core"/>
</dbReference>
<dbReference type="InterPro" id="IPR029068">
    <property type="entry name" value="Glyas_Bleomycin-R_OHBP_Dase"/>
</dbReference>
<dbReference type="InterPro" id="IPR025870">
    <property type="entry name" value="Glyoxalase-like_dom"/>
</dbReference>
<comment type="caution">
    <text evidence="2">The sequence shown here is derived from an EMBL/GenBank/DDBJ whole genome shotgun (WGS) entry which is preliminary data.</text>
</comment>
<evidence type="ECO:0000259" key="1">
    <source>
        <dbReference type="PROSITE" id="PS51819"/>
    </source>
</evidence>
<dbReference type="OrthoDB" id="3227561at2"/>
<proteinExistence type="predicted"/>
<keyword evidence="3" id="KW-1185">Reference proteome</keyword>
<dbReference type="AlphaFoldDB" id="A0A3M0G3X0"/>
<dbReference type="EMBL" id="REFW01000002">
    <property type="protein sequence ID" value="RMB59671.1"/>
    <property type="molecule type" value="Genomic_DNA"/>
</dbReference>
<dbReference type="PROSITE" id="PS51819">
    <property type="entry name" value="VOC"/>
    <property type="match status" value="1"/>
</dbReference>
<reference evidence="2 3" key="1">
    <citation type="submission" date="2018-10" db="EMBL/GenBank/DDBJ databases">
        <title>Tessaracoccus antarcticuss sp. nov., isolated from sediment.</title>
        <authorList>
            <person name="Zhou L.Y."/>
            <person name="Du Z.J."/>
        </authorList>
    </citation>
    <scope>NUCLEOTIDE SEQUENCE [LARGE SCALE GENOMIC DNA]</scope>
    <source>
        <strain evidence="2 3">JDX10</strain>
    </source>
</reference>
<dbReference type="PANTHER" id="PTHR40265">
    <property type="entry name" value="BLL2707 PROTEIN"/>
    <property type="match status" value="1"/>
</dbReference>
<dbReference type="Proteomes" id="UP000275256">
    <property type="component" value="Unassembled WGS sequence"/>
</dbReference>
<name>A0A3M0G3X0_9ACTN</name>
<dbReference type="SUPFAM" id="SSF54593">
    <property type="entry name" value="Glyoxalase/Bleomycin resistance protein/Dihydroxybiphenyl dioxygenase"/>
    <property type="match status" value="1"/>
</dbReference>
<dbReference type="RefSeq" id="WP_121901150.1">
    <property type="nucleotide sequence ID" value="NZ_REFW01000002.1"/>
</dbReference>
<protein>
    <submittedName>
        <fullName evidence="2">VOC family protein</fullName>
    </submittedName>
</protein>
<evidence type="ECO:0000313" key="2">
    <source>
        <dbReference type="EMBL" id="RMB59671.1"/>
    </source>
</evidence>
<organism evidence="2 3">
    <name type="scientific">Tessaracoccus antarcticus</name>
    <dbReference type="NCBI Taxonomy" id="2479848"/>
    <lineage>
        <taxon>Bacteria</taxon>
        <taxon>Bacillati</taxon>
        <taxon>Actinomycetota</taxon>
        <taxon>Actinomycetes</taxon>
        <taxon>Propionibacteriales</taxon>
        <taxon>Propionibacteriaceae</taxon>
        <taxon>Tessaracoccus</taxon>
    </lineage>
</organism>
<dbReference type="Gene3D" id="3.10.180.10">
    <property type="entry name" value="2,3-Dihydroxybiphenyl 1,2-Dioxygenase, domain 1"/>
    <property type="match status" value="1"/>
</dbReference>
<dbReference type="Pfam" id="PF13468">
    <property type="entry name" value="Glyoxalase_3"/>
    <property type="match status" value="1"/>
</dbReference>
<feature type="domain" description="VOC" evidence="1">
    <location>
        <begin position="3"/>
        <end position="137"/>
    </location>
</feature>